<evidence type="ECO:0000313" key="1">
    <source>
        <dbReference type="EMBL" id="KAF4030961.1"/>
    </source>
</evidence>
<gene>
    <name evidence="1" type="ORF">GN244_ATG17233</name>
</gene>
<protein>
    <submittedName>
        <fullName evidence="1">Uncharacterized protein</fullName>
    </submittedName>
</protein>
<name>A0A833S216_PHYIN</name>
<evidence type="ECO:0000313" key="2">
    <source>
        <dbReference type="Proteomes" id="UP000602510"/>
    </source>
</evidence>
<dbReference type="EMBL" id="WSZM01000606">
    <property type="protein sequence ID" value="KAF4030961.1"/>
    <property type="molecule type" value="Genomic_DNA"/>
</dbReference>
<organism evidence="1 2">
    <name type="scientific">Phytophthora infestans</name>
    <name type="common">Potato late blight agent</name>
    <name type="synonym">Botrytis infestans</name>
    <dbReference type="NCBI Taxonomy" id="4787"/>
    <lineage>
        <taxon>Eukaryota</taxon>
        <taxon>Sar</taxon>
        <taxon>Stramenopiles</taxon>
        <taxon>Oomycota</taxon>
        <taxon>Peronosporomycetes</taxon>
        <taxon>Peronosporales</taxon>
        <taxon>Peronosporaceae</taxon>
        <taxon>Phytophthora</taxon>
    </lineage>
</organism>
<proteinExistence type="predicted"/>
<accession>A0A833S216</accession>
<dbReference type="AlphaFoldDB" id="A0A833S216"/>
<reference evidence="1" key="1">
    <citation type="submission" date="2020-04" db="EMBL/GenBank/DDBJ databases">
        <title>Hybrid Assembly of Korean Phytophthora infestans isolates.</title>
        <authorList>
            <person name="Prokchorchik M."/>
            <person name="Lee Y."/>
            <person name="Seo J."/>
            <person name="Cho J.-H."/>
            <person name="Park Y.-E."/>
            <person name="Jang D.-C."/>
            <person name="Im J.-S."/>
            <person name="Choi J.-G."/>
            <person name="Park H.-J."/>
            <person name="Lee G.-B."/>
            <person name="Lee Y.-G."/>
            <person name="Hong S.-Y."/>
            <person name="Cho K."/>
            <person name="Sohn K.H."/>
        </authorList>
    </citation>
    <scope>NUCLEOTIDE SEQUENCE</scope>
    <source>
        <strain evidence="1">KR_1_A1</strain>
    </source>
</reference>
<sequence length="96" mass="10772">MVDISLPFEPDSRVDTVCYDVHRRLRTFETETISARLQLAAVCIRAGTNVPSKRLQMTGAEAALHIYGPVGRVDLILHLKKILYGRFVNGVFAFPQ</sequence>
<keyword evidence="2" id="KW-1185">Reference proteome</keyword>
<comment type="caution">
    <text evidence="1">The sequence shown here is derived from an EMBL/GenBank/DDBJ whole genome shotgun (WGS) entry which is preliminary data.</text>
</comment>
<dbReference type="Proteomes" id="UP000602510">
    <property type="component" value="Unassembled WGS sequence"/>
</dbReference>